<evidence type="ECO:0000256" key="6">
    <source>
        <dbReference type="SAM" id="Phobius"/>
    </source>
</evidence>
<dbReference type="InterPro" id="IPR036259">
    <property type="entry name" value="MFS_trans_sf"/>
</dbReference>
<dbReference type="GO" id="GO:0005886">
    <property type="term" value="C:plasma membrane"/>
    <property type="evidence" value="ECO:0007669"/>
    <property type="project" value="UniProtKB-SubCell"/>
</dbReference>
<dbReference type="Gene3D" id="1.20.1250.20">
    <property type="entry name" value="MFS general substrate transporter like domains"/>
    <property type="match status" value="1"/>
</dbReference>
<dbReference type="InParanoid" id="A0A0J6WXJ7"/>
<feature type="transmembrane region" description="Helical" evidence="6">
    <location>
        <begin position="368"/>
        <end position="386"/>
    </location>
</feature>
<dbReference type="PANTHER" id="PTHR23531:SF1">
    <property type="entry name" value="QUINOLENE RESISTANCE PROTEIN NORA"/>
    <property type="match status" value="1"/>
</dbReference>
<evidence type="ECO:0000313" key="9">
    <source>
        <dbReference type="Proteomes" id="UP000036503"/>
    </source>
</evidence>
<organism evidence="8 9">
    <name type="scientific">Megasphaera cerevisiae DSM 20462</name>
    <dbReference type="NCBI Taxonomy" id="1122219"/>
    <lineage>
        <taxon>Bacteria</taxon>
        <taxon>Bacillati</taxon>
        <taxon>Bacillota</taxon>
        <taxon>Negativicutes</taxon>
        <taxon>Veillonellales</taxon>
        <taxon>Veillonellaceae</taxon>
        <taxon>Megasphaera</taxon>
    </lineage>
</organism>
<evidence type="ECO:0000256" key="4">
    <source>
        <dbReference type="ARBA" id="ARBA00022989"/>
    </source>
</evidence>
<protein>
    <submittedName>
        <fullName evidence="8">MFS transporter</fullName>
    </submittedName>
</protein>
<dbReference type="EMBL" id="LEKT01000020">
    <property type="protein sequence ID" value="KMO86547.1"/>
    <property type="molecule type" value="Genomic_DNA"/>
</dbReference>
<dbReference type="Proteomes" id="UP000036503">
    <property type="component" value="Unassembled WGS sequence"/>
</dbReference>
<feature type="transmembrane region" description="Helical" evidence="6">
    <location>
        <begin position="344"/>
        <end position="362"/>
    </location>
</feature>
<evidence type="ECO:0000259" key="7">
    <source>
        <dbReference type="PROSITE" id="PS50850"/>
    </source>
</evidence>
<evidence type="ECO:0000256" key="1">
    <source>
        <dbReference type="ARBA" id="ARBA00004651"/>
    </source>
</evidence>
<dbReference type="PROSITE" id="PS50850">
    <property type="entry name" value="MFS"/>
    <property type="match status" value="1"/>
</dbReference>
<dbReference type="InterPro" id="IPR011701">
    <property type="entry name" value="MFS"/>
</dbReference>
<feature type="transmembrane region" description="Helical" evidence="6">
    <location>
        <begin position="164"/>
        <end position="187"/>
    </location>
</feature>
<keyword evidence="4 6" id="KW-1133">Transmembrane helix</keyword>
<dbReference type="CDD" id="cd17489">
    <property type="entry name" value="MFS_YfcJ_like"/>
    <property type="match status" value="1"/>
</dbReference>
<feature type="transmembrane region" description="Helical" evidence="6">
    <location>
        <begin position="135"/>
        <end position="158"/>
    </location>
</feature>
<feature type="transmembrane region" description="Helical" evidence="6">
    <location>
        <begin position="301"/>
        <end position="323"/>
    </location>
</feature>
<proteinExistence type="predicted"/>
<evidence type="ECO:0000256" key="2">
    <source>
        <dbReference type="ARBA" id="ARBA00022448"/>
    </source>
</evidence>
<feature type="transmembrane region" description="Helical" evidence="6">
    <location>
        <begin position="208"/>
        <end position="230"/>
    </location>
</feature>
<dbReference type="AlphaFoldDB" id="A0A0J6WXJ7"/>
<dbReference type="PATRIC" id="fig|1122219.3.peg.1033"/>
<dbReference type="OrthoDB" id="9814001at2"/>
<keyword evidence="9" id="KW-1185">Reference proteome</keyword>
<feature type="transmembrane region" description="Helical" evidence="6">
    <location>
        <begin position="76"/>
        <end position="99"/>
    </location>
</feature>
<feature type="domain" description="Major facilitator superfamily (MFS) profile" evidence="7">
    <location>
        <begin position="1"/>
        <end position="391"/>
    </location>
</feature>
<feature type="transmembrane region" description="Helical" evidence="6">
    <location>
        <begin position="12"/>
        <end position="34"/>
    </location>
</feature>
<evidence type="ECO:0000256" key="5">
    <source>
        <dbReference type="ARBA" id="ARBA00023136"/>
    </source>
</evidence>
<dbReference type="PANTHER" id="PTHR23531">
    <property type="entry name" value="QUINOLENE RESISTANCE PROTEIN NORA"/>
    <property type="match status" value="1"/>
</dbReference>
<feature type="transmembrane region" description="Helical" evidence="6">
    <location>
        <begin position="272"/>
        <end position="295"/>
    </location>
</feature>
<dbReference type="InterPro" id="IPR020846">
    <property type="entry name" value="MFS_dom"/>
</dbReference>
<feature type="transmembrane region" description="Helical" evidence="6">
    <location>
        <begin position="46"/>
        <end position="64"/>
    </location>
</feature>
<dbReference type="InterPro" id="IPR052714">
    <property type="entry name" value="MFS_Exporter"/>
</dbReference>
<reference evidence="8 9" key="1">
    <citation type="submission" date="2015-06" db="EMBL/GenBank/DDBJ databases">
        <title>Draft genome sequence of beer spoilage bacterium Megasphaera cerevisiae type strain 20462.</title>
        <authorList>
            <person name="Kutumbaka K."/>
            <person name="Pasmowitz J."/>
            <person name="Mategko J."/>
            <person name="Reyes D."/>
            <person name="Friedrich A."/>
            <person name="Han S."/>
            <person name="Martens-Habbena W."/>
            <person name="Neal-McKinney J."/>
            <person name="Janagama H.K."/>
            <person name="Nadala C."/>
            <person name="Samadpour M."/>
        </authorList>
    </citation>
    <scope>NUCLEOTIDE SEQUENCE [LARGE SCALE GENOMIC DNA]</scope>
    <source>
        <strain evidence="8 9">DSM 20462</strain>
    </source>
</reference>
<sequence>MNKPELWTNHFFAIITANGLLFASFHCLLPTLPLYIASLGASGTEIGLIAGIFGISAIFIRFFTNDLVTLLGKKKCLYIGIFLSLIATISYAFFTSIQMLMTARIVQGLGFGLGTTFAAALAIDIIPASRRGEGVGYFGLGNTISMGIAPAFGVILLTGFSAGFLFAFSAAAAALAIISTRFCGTTAADKPHSISPQLHKSIPFRSRFFETGTGFPSFFTMLFGIAYGSVNTFIALMAQEAHIGNAGLFFVTGTIFIFLSRTFGGRLYDAKGPFWVMLPGIVSYTLALGLIILSASLTSLLIASVFYGLGAGLIMPALMTWLFSSVPAERRSSASATYYNMLDVGTSGGIIIFGSVAGLTGYIHMYDYVLAIMFLFLAVFLFQHFFKPADPRRSVCSGKE</sequence>
<keyword evidence="5 6" id="KW-0472">Membrane</keyword>
<gene>
    <name evidence="8" type="ORF">AB840_07475</name>
</gene>
<keyword evidence="3 6" id="KW-0812">Transmembrane</keyword>
<dbReference type="SUPFAM" id="SSF103473">
    <property type="entry name" value="MFS general substrate transporter"/>
    <property type="match status" value="1"/>
</dbReference>
<comment type="caution">
    <text evidence="8">The sequence shown here is derived from an EMBL/GenBank/DDBJ whole genome shotgun (WGS) entry which is preliminary data.</text>
</comment>
<dbReference type="RefSeq" id="WP_048514210.1">
    <property type="nucleotide sequence ID" value="NZ_FUXD01000020.1"/>
</dbReference>
<dbReference type="STRING" id="39029.BSR42_05850"/>
<feature type="transmembrane region" description="Helical" evidence="6">
    <location>
        <begin position="242"/>
        <end position="260"/>
    </location>
</feature>
<accession>A0A0J6WXJ7</accession>
<keyword evidence="2" id="KW-0813">Transport</keyword>
<comment type="subcellular location">
    <subcellularLocation>
        <location evidence="1">Cell membrane</location>
        <topology evidence="1">Multi-pass membrane protein</topology>
    </subcellularLocation>
</comment>
<name>A0A0J6WXJ7_9FIRM</name>
<evidence type="ECO:0000256" key="3">
    <source>
        <dbReference type="ARBA" id="ARBA00022692"/>
    </source>
</evidence>
<feature type="transmembrane region" description="Helical" evidence="6">
    <location>
        <begin position="105"/>
        <end position="123"/>
    </location>
</feature>
<dbReference type="Pfam" id="PF07690">
    <property type="entry name" value="MFS_1"/>
    <property type="match status" value="1"/>
</dbReference>
<evidence type="ECO:0000313" key="8">
    <source>
        <dbReference type="EMBL" id="KMO86547.1"/>
    </source>
</evidence>
<dbReference type="GO" id="GO:0022857">
    <property type="term" value="F:transmembrane transporter activity"/>
    <property type="evidence" value="ECO:0007669"/>
    <property type="project" value="InterPro"/>
</dbReference>